<evidence type="ECO:0000256" key="1">
    <source>
        <dbReference type="SAM" id="MobiDB-lite"/>
    </source>
</evidence>
<dbReference type="Proteomes" id="UP001295684">
    <property type="component" value="Unassembled WGS sequence"/>
</dbReference>
<gene>
    <name evidence="2" type="ORF">ECRASSUSDP1_LOCUS15221</name>
</gene>
<keyword evidence="3" id="KW-1185">Reference proteome</keyword>
<dbReference type="AlphaFoldDB" id="A0AAD1XJJ6"/>
<sequence>MENNFAPDCLSPLIEKELGSINNPISPDPKFIFPLPSLDEEECFNTSFSYLEGFGKDEQKVEEEDSIPKSDQDVCFSEEEDKAALNLKPNLPSDDDPETKIVIRMASLAKGLPEPNISGISVVKPKPKAQPKLSEKKAKVGRPRGAKKPKKKIQVINSHNLKRHDVVLKSILRRMRRHLYQEFLLVTKFRKTEKQPKVRMTNLINCANSMVNQMEFPILPGNFSFYYLALSCPGELRKLLNDTEVDPIHKATINQASSIVSLIESVLNRFSKKIFTHFMEIPEISALVQYYLSSEDYMEDYEGFEPCINLLDEKSKEVISAYADNPEAFSLNPYWMKEPFHIFRS</sequence>
<organism evidence="2 3">
    <name type="scientific">Euplotes crassus</name>
    <dbReference type="NCBI Taxonomy" id="5936"/>
    <lineage>
        <taxon>Eukaryota</taxon>
        <taxon>Sar</taxon>
        <taxon>Alveolata</taxon>
        <taxon>Ciliophora</taxon>
        <taxon>Intramacronucleata</taxon>
        <taxon>Spirotrichea</taxon>
        <taxon>Hypotrichia</taxon>
        <taxon>Euplotida</taxon>
        <taxon>Euplotidae</taxon>
        <taxon>Moneuplotes</taxon>
    </lineage>
</organism>
<reference evidence="2" key="1">
    <citation type="submission" date="2023-07" db="EMBL/GenBank/DDBJ databases">
        <authorList>
            <consortium name="AG Swart"/>
            <person name="Singh M."/>
            <person name="Singh A."/>
            <person name="Seah K."/>
            <person name="Emmerich C."/>
        </authorList>
    </citation>
    <scope>NUCLEOTIDE SEQUENCE</scope>
    <source>
        <strain evidence="2">DP1</strain>
    </source>
</reference>
<dbReference type="EMBL" id="CAMPGE010015238">
    <property type="protein sequence ID" value="CAI2373872.1"/>
    <property type="molecule type" value="Genomic_DNA"/>
</dbReference>
<name>A0AAD1XJJ6_EUPCR</name>
<proteinExistence type="predicted"/>
<feature type="compositionally biased region" description="Basic residues" evidence="1">
    <location>
        <begin position="139"/>
        <end position="150"/>
    </location>
</feature>
<evidence type="ECO:0000313" key="2">
    <source>
        <dbReference type="EMBL" id="CAI2373872.1"/>
    </source>
</evidence>
<protein>
    <submittedName>
        <fullName evidence="2">Uncharacterized protein</fullName>
    </submittedName>
</protein>
<accession>A0AAD1XJJ6</accession>
<evidence type="ECO:0000313" key="3">
    <source>
        <dbReference type="Proteomes" id="UP001295684"/>
    </source>
</evidence>
<comment type="caution">
    <text evidence="2">The sequence shown here is derived from an EMBL/GenBank/DDBJ whole genome shotgun (WGS) entry which is preliminary data.</text>
</comment>
<feature type="region of interest" description="Disordered" evidence="1">
    <location>
        <begin position="119"/>
        <end position="150"/>
    </location>
</feature>